<keyword evidence="3" id="KW-1185">Reference proteome</keyword>
<dbReference type="Proteomes" id="UP001457282">
    <property type="component" value="Unassembled WGS sequence"/>
</dbReference>
<dbReference type="AlphaFoldDB" id="A0AAW1XPN3"/>
<dbReference type="EMBL" id="JBEDUW010000003">
    <property type="protein sequence ID" value="KAK9937919.1"/>
    <property type="molecule type" value="Genomic_DNA"/>
</dbReference>
<evidence type="ECO:0000313" key="3">
    <source>
        <dbReference type="Proteomes" id="UP001457282"/>
    </source>
</evidence>
<sequence length="124" mass="14556">MDTSGGTVQLEQSSNKDRTPITIEEANATAELHCHRKTRGWLRYRTHREVHLYAFPKLLSSTRRWWSNQFRMDERDRSPPIRYQWGRVVLPPVKLEGFGLDKDVIDGAKGVWSFKQESQKRDSV</sequence>
<name>A0AAW1XPN3_RUBAR</name>
<gene>
    <name evidence="2" type="ORF">M0R45_014684</name>
</gene>
<evidence type="ECO:0000256" key="1">
    <source>
        <dbReference type="SAM" id="MobiDB-lite"/>
    </source>
</evidence>
<organism evidence="2 3">
    <name type="scientific">Rubus argutus</name>
    <name type="common">Southern blackberry</name>
    <dbReference type="NCBI Taxonomy" id="59490"/>
    <lineage>
        <taxon>Eukaryota</taxon>
        <taxon>Viridiplantae</taxon>
        <taxon>Streptophyta</taxon>
        <taxon>Embryophyta</taxon>
        <taxon>Tracheophyta</taxon>
        <taxon>Spermatophyta</taxon>
        <taxon>Magnoliopsida</taxon>
        <taxon>eudicotyledons</taxon>
        <taxon>Gunneridae</taxon>
        <taxon>Pentapetalae</taxon>
        <taxon>rosids</taxon>
        <taxon>fabids</taxon>
        <taxon>Rosales</taxon>
        <taxon>Rosaceae</taxon>
        <taxon>Rosoideae</taxon>
        <taxon>Rosoideae incertae sedis</taxon>
        <taxon>Rubus</taxon>
    </lineage>
</organism>
<feature type="region of interest" description="Disordered" evidence="1">
    <location>
        <begin position="1"/>
        <end position="21"/>
    </location>
</feature>
<evidence type="ECO:0000313" key="2">
    <source>
        <dbReference type="EMBL" id="KAK9937919.1"/>
    </source>
</evidence>
<feature type="compositionally biased region" description="Polar residues" evidence="1">
    <location>
        <begin position="1"/>
        <end position="13"/>
    </location>
</feature>
<comment type="caution">
    <text evidence="2">The sequence shown here is derived from an EMBL/GenBank/DDBJ whole genome shotgun (WGS) entry which is preliminary data.</text>
</comment>
<protein>
    <submittedName>
        <fullName evidence="2">Uncharacterized protein</fullName>
    </submittedName>
</protein>
<reference evidence="2 3" key="1">
    <citation type="journal article" date="2023" name="G3 (Bethesda)">
        <title>A chromosome-length genome assembly and annotation of blackberry (Rubus argutus, cv. 'Hillquist').</title>
        <authorList>
            <person name="Bruna T."/>
            <person name="Aryal R."/>
            <person name="Dudchenko O."/>
            <person name="Sargent D.J."/>
            <person name="Mead D."/>
            <person name="Buti M."/>
            <person name="Cavallini A."/>
            <person name="Hytonen T."/>
            <person name="Andres J."/>
            <person name="Pham M."/>
            <person name="Weisz D."/>
            <person name="Mascagni F."/>
            <person name="Usai G."/>
            <person name="Natali L."/>
            <person name="Bassil N."/>
            <person name="Fernandez G.E."/>
            <person name="Lomsadze A."/>
            <person name="Armour M."/>
            <person name="Olukolu B."/>
            <person name="Poorten T."/>
            <person name="Britton C."/>
            <person name="Davik J."/>
            <person name="Ashrafi H."/>
            <person name="Aiden E.L."/>
            <person name="Borodovsky M."/>
            <person name="Worthington M."/>
        </authorList>
    </citation>
    <scope>NUCLEOTIDE SEQUENCE [LARGE SCALE GENOMIC DNA]</scope>
    <source>
        <strain evidence="2">PI 553951</strain>
    </source>
</reference>
<proteinExistence type="predicted"/>
<accession>A0AAW1XPN3</accession>